<dbReference type="SUPFAM" id="SSF50494">
    <property type="entry name" value="Trypsin-like serine proteases"/>
    <property type="match status" value="1"/>
</dbReference>
<feature type="domain" description="Peptidase S1" evidence="3">
    <location>
        <begin position="15"/>
        <end position="151"/>
    </location>
</feature>
<dbReference type="CDD" id="cd00190">
    <property type="entry name" value="Tryp_SPc"/>
    <property type="match status" value="1"/>
</dbReference>
<dbReference type="Pfam" id="PF00089">
    <property type="entry name" value="Trypsin"/>
    <property type="match status" value="1"/>
</dbReference>
<dbReference type="RefSeq" id="XP_013792706.1">
    <property type="nucleotide sequence ID" value="XM_013937252.1"/>
</dbReference>
<dbReference type="PROSITE" id="PS50240">
    <property type="entry name" value="TRYPSIN_DOM"/>
    <property type="match status" value="1"/>
</dbReference>
<name>A0ABM1C1R0_LIMPO</name>
<protein>
    <submittedName>
        <fullName evidence="5">Serine protease 42-like</fullName>
    </submittedName>
</protein>
<keyword evidence="4" id="KW-1185">Reference proteome</keyword>
<dbReference type="InterPro" id="IPR009003">
    <property type="entry name" value="Peptidase_S1_PA"/>
</dbReference>
<dbReference type="Gene3D" id="2.40.10.10">
    <property type="entry name" value="Trypsin-like serine proteases"/>
    <property type="match status" value="1"/>
</dbReference>
<dbReference type="PANTHER" id="PTHR24252">
    <property type="entry name" value="ACROSIN-RELATED"/>
    <property type="match status" value="1"/>
</dbReference>
<dbReference type="Proteomes" id="UP000694941">
    <property type="component" value="Unplaced"/>
</dbReference>
<dbReference type="InterPro" id="IPR001314">
    <property type="entry name" value="Peptidase_S1A"/>
</dbReference>
<proteinExistence type="predicted"/>
<accession>A0ABM1C1R0</accession>
<evidence type="ECO:0000259" key="3">
    <source>
        <dbReference type="PROSITE" id="PS50240"/>
    </source>
</evidence>
<evidence type="ECO:0000313" key="4">
    <source>
        <dbReference type="Proteomes" id="UP000694941"/>
    </source>
</evidence>
<organism evidence="4 5">
    <name type="scientific">Limulus polyphemus</name>
    <name type="common">Atlantic horseshoe crab</name>
    <dbReference type="NCBI Taxonomy" id="6850"/>
    <lineage>
        <taxon>Eukaryota</taxon>
        <taxon>Metazoa</taxon>
        <taxon>Ecdysozoa</taxon>
        <taxon>Arthropoda</taxon>
        <taxon>Chelicerata</taxon>
        <taxon>Merostomata</taxon>
        <taxon>Xiphosura</taxon>
        <taxon>Limulidae</taxon>
        <taxon>Limulus</taxon>
    </lineage>
</organism>
<feature type="non-terminal residue" evidence="5">
    <location>
        <position position="1"/>
    </location>
</feature>
<dbReference type="GeneID" id="106476608"/>
<feature type="non-terminal residue" evidence="5">
    <location>
        <position position="151"/>
    </location>
</feature>
<reference evidence="5" key="1">
    <citation type="submission" date="2025-08" db="UniProtKB">
        <authorList>
            <consortium name="RefSeq"/>
        </authorList>
    </citation>
    <scope>IDENTIFICATION</scope>
    <source>
        <tissue evidence="5">Muscle</tissue>
    </source>
</reference>
<dbReference type="InterPro" id="IPR043504">
    <property type="entry name" value="Peptidase_S1_PA_chymotrypsin"/>
</dbReference>
<dbReference type="InterPro" id="IPR001254">
    <property type="entry name" value="Trypsin_dom"/>
</dbReference>
<dbReference type="PROSITE" id="PS00134">
    <property type="entry name" value="TRYPSIN_HIS"/>
    <property type="match status" value="1"/>
</dbReference>
<keyword evidence="1" id="KW-0353">Hemolymph clotting</keyword>
<gene>
    <name evidence="5" type="primary">LOC106476608</name>
</gene>
<evidence type="ECO:0000313" key="5">
    <source>
        <dbReference type="RefSeq" id="XP_013792706.1"/>
    </source>
</evidence>
<evidence type="ECO:0000256" key="1">
    <source>
        <dbReference type="ARBA" id="ARBA00022820"/>
    </source>
</evidence>
<dbReference type="InterPro" id="IPR018114">
    <property type="entry name" value="TRYPSIN_HIS"/>
</dbReference>
<dbReference type="SMART" id="SM00020">
    <property type="entry name" value="Tryp_SPc"/>
    <property type="match status" value="1"/>
</dbReference>
<dbReference type="PRINTS" id="PR00722">
    <property type="entry name" value="CHYMOTRYPSIN"/>
</dbReference>
<evidence type="ECO:0000256" key="2">
    <source>
        <dbReference type="ARBA" id="ARBA00023157"/>
    </source>
</evidence>
<dbReference type="PANTHER" id="PTHR24252:SF7">
    <property type="entry name" value="HYALIN"/>
    <property type="match status" value="1"/>
</dbReference>
<sequence length="151" mass="17405">VQSLCGRQRVRNSRIVRGSDAYDGEFPWAVSIRFNKEHHCGGTILDKRWILTAAHCVQLYTARHFVVRVGEFDLSEKENHHTEDINVQQIIVHPKYSDPKRYYNDIAILRLAKDITFSDYVRPICLPDASSSYVNHEGTVVGWGFTDDPEE</sequence>
<keyword evidence="2" id="KW-1015">Disulfide bond</keyword>